<dbReference type="Proteomes" id="UP000318590">
    <property type="component" value="Unassembled WGS sequence"/>
</dbReference>
<dbReference type="Gene3D" id="3.30.300.30">
    <property type="match status" value="1"/>
</dbReference>
<dbReference type="OrthoDB" id="9803968at2"/>
<dbReference type="PANTHER" id="PTHR43352">
    <property type="entry name" value="ACETYL-COA SYNTHETASE"/>
    <property type="match status" value="1"/>
</dbReference>
<feature type="domain" description="AMP-binding enzyme C-terminal" evidence="3">
    <location>
        <begin position="411"/>
        <end position="483"/>
    </location>
</feature>
<reference evidence="4 5" key="1">
    <citation type="submission" date="2019-06" db="EMBL/GenBank/DDBJ databases">
        <title>Paenimaribius caenipelagi gen. nov., sp. nov., isolated from a tidal flat.</title>
        <authorList>
            <person name="Yoon J.-H."/>
        </authorList>
    </citation>
    <scope>NUCLEOTIDE SEQUENCE [LARGE SCALE GENOMIC DNA]</scope>
    <source>
        <strain evidence="4 5">JBTF-M29</strain>
    </source>
</reference>
<dbReference type="Pfam" id="PF00501">
    <property type="entry name" value="AMP-binding"/>
    <property type="match status" value="1"/>
</dbReference>
<proteinExistence type="predicted"/>
<dbReference type="EMBL" id="VFSV01000009">
    <property type="protein sequence ID" value="TRD21792.1"/>
    <property type="molecule type" value="Genomic_DNA"/>
</dbReference>
<dbReference type="Gene3D" id="3.40.50.12780">
    <property type="entry name" value="N-terminal domain of ligase-like"/>
    <property type="match status" value="1"/>
</dbReference>
<sequence length="493" mass="52484">MTDPAPALWPDAPSPFNMARHVLAPDGADSGAVALVSGGEVWRRHDLTRAALGVARGFLNAGAVPGDRVLLRLGNSVDFPLAFLGAQAAGLVPVATSAALTRSEITPMAGLVTPRFVVQDPEIAAPDLTELPVIPVETLREWRDLPTAGWHMGDPNRPGYVVFTSGSEALPRAVLHAHRAVWARGMGIRDWIGLTPADRVLHAGAMNWTYTFGVGLCDPWSLGATAIVPPPGTSPDALPDLLAHHEVTIFAAVPGVFRRMLKGDLPPLPHLRHALSAGEKLPEAIREEWRARTGTEIFEAYGQSECSTFLSSGPGHSAPEGCLGRPQTGRRVAILGPDGAPVPPGTHGAIAVHRNDPGLMLRYLCREDDMIRGNWRLTGDTGAMDDDGWVTYHGRSDDVITAGGYRLSPLEIEAVALGIEGVEAAAAYGREVRPGVTVVALAYAGQPGLEAAIGDLCQLRLAGYKCPRQIDWHADLPVNANGKIRRAALRKEM</sequence>
<dbReference type="InterPro" id="IPR000873">
    <property type="entry name" value="AMP-dep_synth/lig_dom"/>
</dbReference>
<dbReference type="AlphaFoldDB" id="A0A547Q5Z3"/>
<organism evidence="4 5">
    <name type="scientific">Palleronia caenipelagi</name>
    <dbReference type="NCBI Taxonomy" id="2489174"/>
    <lineage>
        <taxon>Bacteria</taxon>
        <taxon>Pseudomonadati</taxon>
        <taxon>Pseudomonadota</taxon>
        <taxon>Alphaproteobacteria</taxon>
        <taxon>Rhodobacterales</taxon>
        <taxon>Roseobacteraceae</taxon>
        <taxon>Palleronia</taxon>
    </lineage>
</organism>
<evidence type="ECO:0000313" key="5">
    <source>
        <dbReference type="Proteomes" id="UP000318590"/>
    </source>
</evidence>
<dbReference type="Pfam" id="PF13193">
    <property type="entry name" value="AMP-binding_C"/>
    <property type="match status" value="1"/>
</dbReference>
<dbReference type="PANTHER" id="PTHR43352:SF1">
    <property type="entry name" value="ANTHRANILATE--COA LIGASE"/>
    <property type="match status" value="1"/>
</dbReference>
<comment type="caution">
    <text evidence="4">The sequence shown here is derived from an EMBL/GenBank/DDBJ whole genome shotgun (WGS) entry which is preliminary data.</text>
</comment>
<gene>
    <name evidence="4" type="ORF">FEV53_07000</name>
</gene>
<evidence type="ECO:0000256" key="1">
    <source>
        <dbReference type="ARBA" id="ARBA00022598"/>
    </source>
</evidence>
<dbReference type="InterPro" id="IPR045851">
    <property type="entry name" value="AMP-bd_C_sf"/>
</dbReference>
<feature type="domain" description="AMP-dependent synthetase/ligase" evidence="2">
    <location>
        <begin position="31"/>
        <end position="364"/>
    </location>
</feature>
<accession>A0A547Q5Z3</accession>
<evidence type="ECO:0000259" key="3">
    <source>
        <dbReference type="Pfam" id="PF13193"/>
    </source>
</evidence>
<dbReference type="GO" id="GO:0044550">
    <property type="term" value="P:secondary metabolite biosynthetic process"/>
    <property type="evidence" value="ECO:0007669"/>
    <property type="project" value="TreeGrafter"/>
</dbReference>
<dbReference type="InterPro" id="IPR042099">
    <property type="entry name" value="ANL_N_sf"/>
</dbReference>
<evidence type="ECO:0000259" key="2">
    <source>
        <dbReference type="Pfam" id="PF00501"/>
    </source>
</evidence>
<dbReference type="InterPro" id="IPR025110">
    <property type="entry name" value="AMP-bd_C"/>
</dbReference>
<protein>
    <submittedName>
        <fullName evidence="4">Acyl--CoA ligase</fullName>
    </submittedName>
</protein>
<dbReference type="GO" id="GO:0016878">
    <property type="term" value="F:acid-thiol ligase activity"/>
    <property type="evidence" value="ECO:0007669"/>
    <property type="project" value="TreeGrafter"/>
</dbReference>
<dbReference type="RefSeq" id="WP_142834098.1">
    <property type="nucleotide sequence ID" value="NZ_VFSV01000009.1"/>
</dbReference>
<name>A0A547Q5Z3_9RHOB</name>
<keyword evidence="5" id="KW-1185">Reference proteome</keyword>
<evidence type="ECO:0000313" key="4">
    <source>
        <dbReference type="EMBL" id="TRD21792.1"/>
    </source>
</evidence>
<keyword evidence="1 4" id="KW-0436">Ligase</keyword>
<dbReference type="SUPFAM" id="SSF56801">
    <property type="entry name" value="Acetyl-CoA synthetase-like"/>
    <property type="match status" value="1"/>
</dbReference>